<name>X1PCW7_9ZZZZ</name>
<dbReference type="AlphaFoldDB" id="X1PCW7"/>
<reference evidence="1" key="1">
    <citation type="journal article" date="2014" name="Front. Microbiol.">
        <title>High frequency of phylogenetically diverse reductive dehalogenase-homologous genes in deep subseafloor sedimentary metagenomes.</title>
        <authorList>
            <person name="Kawai M."/>
            <person name="Futagami T."/>
            <person name="Toyoda A."/>
            <person name="Takaki Y."/>
            <person name="Nishi S."/>
            <person name="Hori S."/>
            <person name="Arai W."/>
            <person name="Tsubouchi T."/>
            <person name="Morono Y."/>
            <person name="Uchiyama I."/>
            <person name="Ito T."/>
            <person name="Fujiyama A."/>
            <person name="Inagaki F."/>
            <person name="Takami H."/>
        </authorList>
    </citation>
    <scope>NUCLEOTIDE SEQUENCE</scope>
    <source>
        <strain evidence="1">Expedition CK06-06</strain>
    </source>
</reference>
<dbReference type="EMBL" id="BARV01043087">
    <property type="protein sequence ID" value="GAI53703.1"/>
    <property type="molecule type" value="Genomic_DNA"/>
</dbReference>
<comment type="caution">
    <text evidence="1">The sequence shown here is derived from an EMBL/GenBank/DDBJ whole genome shotgun (WGS) entry which is preliminary data.</text>
</comment>
<protein>
    <submittedName>
        <fullName evidence="1">Uncharacterized protein</fullName>
    </submittedName>
</protein>
<evidence type="ECO:0000313" key="1">
    <source>
        <dbReference type="EMBL" id="GAI53703.1"/>
    </source>
</evidence>
<accession>X1PCW7</accession>
<gene>
    <name evidence="1" type="ORF">S06H3_64487</name>
</gene>
<dbReference type="PROSITE" id="PS51257">
    <property type="entry name" value="PROKAR_LIPOPROTEIN"/>
    <property type="match status" value="1"/>
</dbReference>
<proteinExistence type="predicted"/>
<feature type="non-terminal residue" evidence="1">
    <location>
        <position position="48"/>
    </location>
</feature>
<sequence>MKKSKKILSMLLLIMSVFAISCVSAQNGVGGILSFIPPMWAGILLIVG</sequence>
<organism evidence="1">
    <name type="scientific">marine sediment metagenome</name>
    <dbReference type="NCBI Taxonomy" id="412755"/>
    <lineage>
        <taxon>unclassified sequences</taxon>
        <taxon>metagenomes</taxon>
        <taxon>ecological metagenomes</taxon>
    </lineage>
</organism>